<evidence type="ECO:0000313" key="1">
    <source>
        <dbReference type="EMBL" id="CAL1263471.1"/>
    </source>
</evidence>
<accession>A0AAV1YWR8</accession>
<comment type="caution">
    <text evidence="1">The sequence shown here is derived from an EMBL/GenBank/DDBJ whole genome shotgun (WGS) entry which is preliminary data.</text>
</comment>
<proteinExistence type="predicted"/>
<feature type="non-terminal residue" evidence="1">
    <location>
        <position position="57"/>
    </location>
</feature>
<gene>
    <name evidence="1" type="ORF">LARSCL_LOCUS1508</name>
</gene>
<name>A0AAV1YWR8_9ARAC</name>
<dbReference type="EMBL" id="CAXIEN010000009">
    <property type="protein sequence ID" value="CAL1263471.1"/>
    <property type="molecule type" value="Genomic_DNA"/>
</dbReference>
<sequence length="57" mass="6204">MSRSVKVFSASEAPVSAFRPVFPGPRFAAVSPFPLQTRYMIGCSVPPEASMVFRQIA</sequence>
<reference evidence="1 2" key="1">
    <citation type="submission" date="2024-04" db="EMBL/GenBank/DDBJ databases">
        <authorList>
            <person name="Rising A."/>
            <person name="Reimegard J."/>
            <person name="Sonavane S."/>
            <person name="Akerstrom W."/>
            <person name="Nylinder S."/>
            <person name="Hedman E."/>
            <person name="Kallberg Y."/>
        </authorList>
    </citation>
    <scope>NUCLEOTIDE SEQUENCE [LARGE SCALE GENOMIC DNA]</scope>
</reference>
<dbReference type="AlphaFoldDB" id="A0AAV1YWR8"/>
<organism evidence="1 2">
    <name type="scientific">Larinioides sclopetarius</name>
    <dbReference type="NCBI Taxonomy" id="280406"/>
    <lineage>
        <taxon>Eukaryota</taxon>
        <taxon>Metazoa</taxon>
        <taxon>Ecdysozoa</taxon>
        <taxon>Arthropoda</taxon>
        <taxon>Chelicerata</taxon>
        <taxon>Arachnida</taxon>
        <taxon>Araneae</taxon>
        <taxon>Araneomorphae</taxon>
        <taxon>Entelegynae</taxon>
        <taxon>Araneoidea</taxon>
        <taxon>Araneidae</taxon>
        <taxon>Larinioides</taxon>
    </lineage>
</organism>
<dbReference type="Proteomes" id="UP001497382">
    <property type="component" value="Unassembled WGS sequence"/>
</dbReference>
<evidence type="ECO:0000313" key="2">
    <source>
        <dbReference type="Proteomes" id="UP001497382"/>
    </source>
</evidence>
<protein>
    <submittedName>
        <fullName evidence="1">Uncharacterized protein</fullName>
    </submittedName>
</protein>
<keyword evidence="2" id="KW-1185">Reference proteome</keyword>